<name>A0AAW2NC56_SESRA</name>
<feature type="chain" id="PRO_5043553853" evidence="1">
    <location>
        <begin position="29"/>
        <end position="85"/>
    </location>
</feature>
<sequence length="85" mass="9341">MAMNRSRASTVATLIVLLVLVLAITSTAAPLDTEKNEREECFVLCVNEKLRACDARDAEQRSICCQNYCLEKCGSGEVHSYALLS</sequence>
<protein>
    <submittedName>
        <fullName evidence="2">Uncharacterized protein</fullName>
    </submittedName>
</protein>
<organism evidence="2">
    <name type="scientific">Sesamum radiatum</name>
    <name type="common">Black benniseed</name>
    <dbReference type="NCBI Taxonomy" id="300843"/>
    <lineage>
        <taxon>Eukaryota</taxon>
        <taxon>Viridiplantae</taxon>
        <taxon>Streptophyta</taxon>
        <taxon>Embryophyta</taxon>
        <taxon>Tracheophyta</taxon>
        <taxon>Spermatophyta</taxon>
        <taxon>Magnoliopsida</taxon>
        <taxon>eudicotyledons</taxon>
        <taxon>Gunneridae</taxon>
        <taxon>Pentapetalae</taxon>
        <taxon>asterids</taxon>
        <taxon>lamiids</taxon>
        <taxon>Lamiales</taxon>
        <taxon>Pedaliaceae</taxon>
        <taxon>Sesamum</taxon>
    </lineage>
</organism>
<reference evidence="2" key="1">
    <citation type="submission" date="2020-06" db="EMBL/GenBank/DDBJ databases">
        <authorList>
            <person name="Li T."/>
            <person name="Hu X."/>
            <person name="Zhang T."/>
            <person name="Song X."/>
            <person name="Zhang H."/>
            <person name="Dai N."/>
            <person name="Sheng W."/>
            <person name="Hou X."/>
            <person name="Wei L."/>
        </authorList>
    </citation>
    <scope>NUCLEOTIDE SEQUENCE</scope>
    <source>
        <strain evidence="2">G02</strain>
        <tissue evidence="2">Leaf</tissue>
    </source>
</reference>
<proteinExistence type="predicted"/>
<keyword evidence="1" id="KW-0732">Signal</keyword>
<evidence type="ECO:0000313" key="2">
    <source>
        <dbReference type="EMBL" id="KAL0340523.1"/>
    </source>
</evidence>
<dbReference type="AlphaFoldDB" id="A0AAW2NC56"/>
<accession>A0AAW2NC56</accession>
<reference evidence="2" key="2">
    <citation type="journal article" date="2024" name="Plant">
        <title>Genomic evolution and insights into agronomic trait innovations of Sesamum species.</title>
        <authorList>
            <person name="Miao H."/>
            <person name="Wang L."/>
            <person name="Qu L."/>
            <person name="Liu H."/>
            <person name="Sun Y."/>
            <person name="Le M."/>
            <person name="Wang Q."/>
            <person name="Wei S."/>
            <person name="Zheng Y."/>
            <person name="Lin W."/>
            <person name="Duan Y."/>
            <person name="Cao H."/>
            <person name="Xiong S."/>
            <person name="Wang X."/>
            <person name="Wei L."/>
            <person name="Li C."/>
            <person name="Ma Q."/>
            <person name="Ju M."/>
            <person name="Zhao R."/>
            <person name="Li G."/>
            <person name="Mu C."/>
            <person name="Tian Q."/>
            <person name="Mei H."/>
            <person name="Zhang T."/>
            <person name="Gao T."/>
            <person name="Zhang H."/>
        </authorList>
    </citation>
    <scope>NUCLEOTIDE SEQUENCE</scope>
    <source>
        <strain evidence="2">G02</strain>
    </source>
</reference>
<comment type="caution">
    <text evidence="2">The sequence shown here is derived from an EMBL/GenBank/DDBJ whole genome shotgun (WGS) entry which is preliminary data.</text>
</comment>
<evidence type="ECO:0000256" key="1">
    <source>
        <dbReference type="SAM" id="SignalP"/>
    </source>
</evidence>
<gene>
    <name evidence="2" type="ORF">Sradi_4569100</name>
</gene>
<feature type="signal peptide" evidence="1">
    <location>
        <begin position="1"/>
        <end position="28"/>
    </location>
</feature>
<dbReference type="EMBL" id="JACGWJ010000020">
    <property type="protein sequence ID" value="KAL0340523.1"/>
    <property type="molecule type" value="Genomic_DNA"/>
</dbReference>